<sequence>SHCQKCDLRTPPRAHHCNVCDKCILKRDHHCYFLGVCIGFKNQRYFVIMTFYGAVVSFWGLYLSLVYFSNNIWPFVSLSDVFLPVTFYRTIFGDFSFNHFLIVYHMYCFACFGPVATFYFSSQFTIISKGVTLYELAKNVPVRNTNSIDKNFRSVFGDFWYVNFVFPGQILFHQTEDGYFWDGIKVLNSHEKSMK</sequence>
<dbReference type="Pfam" id="PF01529">
    <property type="entry name" value="DHHC"/>
    <property type="match status" value="1"/>
</dbReference>
<organism evidence="9 10">
    <name type="scientific">Lottia gigantea</name>
    <name type="common">Giant owl limpet</name>
    <dbReference type="NCBI Taxonomy" id="225164"/>
    <lineage>
        <taxon>Eukaryota</taxon>
        <taxon>Metazoa</taxon>
        <taxon>Spiralia</taxon>
        <taxon>Lophotrochozoa</taxon>
        <taxon>Mollusca</taxon>
        <taxon>Gastropoda</taxon>
        <taxon>Patellogastropoda</taxon>
        <taxon>Lottioidea</taxon>
        <taxon>Lottiidae</taxon>
        <taxon>Lottia</taxon>
    </lineage>
</organism>
<feature type="transmembrane region" description="Helical" evidence="7">
    <location>
        <begin position="100"/>
        <end position="120"/>
    </location>
</feature>
<keyword evidence="10" id="KW-1185">Reference proteome</keyword>
<dbReference type="InterPro" id="IPR039859">
    <property type="entry name" value="PFA4/ZDH16/20/ERF2-like"/>
</dbReference>
<accession>V3ZLE9</accession>
<comment type="catalytic activity">
    <reaction evidence="7">
        <text>L-cysteinyl-[protein] + hexadecanoyl-CoA = S-hexadecanoyl-L-cysteinyl-[protein] + CoA</text>
        <dbReference type="Rhea" id="RHEA:36683"/>
        <dbReference type="Rhea" id="RHEA-COMP:10131"/>
        <dbReference type="Rhea" id="RHEA-COMP:11032"/>
        <dbReference type="ChEBI" id="CHEBI:29950"/>
        <dbReference type="ChEBI" id="CHEBI:57287"/>
        <dbReference type="ChEBI" id="CHEBI:57379"/>
        <dbReference type="ChEBI" id="CHEBI:74151"/>
        <dbReference type="EC" id="2.3.1.225"/>
    </reaction>
</comment>
<evidence type="ECO:0000256" key="2">
    <source>
        <dbReference type="ARBA" id="ARBA00022679"/>
    </source>
</evidence>
<dbReference type="PANTHER" id="PTHR22883:SF452">
    <property type="entry name" value="PALMITOYLTRANSFERASE"/>
    <property type="match status" value="1"/>
</dbReference>
<dbReference type="GO" id="GO:0016020">
    <property type="term" value="C:membrane"/>
    <property type="evidence" value="ECO:0007669"/>
    <property type="project" value="UniProtKB-SubCell"/>
</dbReference>
<dbReference type="GO" id="GO:0006612">
    <property type="term" value="P:protein targeting to membrane"/>
    <property type="evidence" value="ECO:0007669"/>
    <property type="project" value="TreeGrafter"/>
</dbReference>
<dbReference type="GO" id="GO:0005794">
    <property type="term" value="C:Golgi apparatus"/>
    <property type="evidence" value="ECO:0007669"/>
    <property type="project" value="TreeGrafter"/>
</dbReference>
<evidence type="ECO:0000256" key="3">
    <source>
        <dbReference type="ARBA" id="ARBA00022692"/>
    </source>
</evidence>
<keyword evidence="2 7" id="KW-0808">Transferase</keyword>
<dbReference type="OrthoDB" id="302728at2759"/>
<keyword evidence="6 7" id="KW-0012">Acyltransferase</keyword>
<evidence type="ECO:0000256" key="5">
    <source>
        <dbReference type="ARBA" id="ARBA00023136"/>
    </source>
</evidence>
<dbReference type="GO" id="GO:0005783">
    <property type="term" value="C:endoplasmic reticulum"/>
    <property type="evidence" value="ECO:0007669"/>
    <property type="project" value="TreeGrafter"/>
</dbReference>
<gene>
    <name evidence="9" type="ORF">LOTGIDRAFT_133914</name>
</gene>
<comment type="similarity">
    <text evidence="7">Belongs to the DHHC palmitoyltransferase family.</text>
</comment>
<evidence type="ECO:0000313" key="10">
    <source>
        <dbReference type="Proteomes" id="UP000030746"/>
    </source>
</evidence>
<evidence type="ECO:0000256" key="6">
    <source>
        <dbReference type="ARBA" id="ARBA00023315"/>
    </source>
</evidence>
<dbReference type="PROSITE" id="PS50216">
    <property type="entry name" value="DHHC"/>
    <property type="match status" value="1"/>
</dbReference>
<evidence type="ECO:0000256" key="4">
    <source>
        <dbReference type="ARBA" id="ARBA00022989"/>
    </source>
</evidence>
<evidence type="ECO:0000259" key="8">
    <source>
        <dbReference type="Pfam" id="PF01529"/>
    </source>
</evidence>
<feature type="transmembrane region" description="Helical" evidence="7">
    <location>
        <begin position="45"/>
        <end position="65"/>
    </location>
</feature>
<dbReference type="HOGENOM" id="CLU_027721_5_2_1"/>
<dbReference type="Proteomes" id="UP000030746">
    <property type="component" value="Unassembled WGS sequence"/>
</dbReference>
<dbReference type="CTD" id="20233494"/>
<protein>
    <recommendedName>
        <fullName evidence="7">Palmitoyltransferase</fullName>
        <ecNumber evidence="7">2.3.1.225</ecNumber>
    </recommendedName>
</protein>
<comment type="domain">
    <text evidence="7">The DHHC domain is required for palmitoyltransferase activity.</text>
</comment>
<evidence type="ECO:0000256" key="7">
    <source>
        <dbReference type="RuleBase" id="RU079119"/>
    </source>
</evidence>
<keyword evidence="4 7" id="KW-1133">Transmembrane helix</keyword>
<dbReference type="KEGG" id="lgi:LOTGIDRAFT_133914"/>
<evidence type="ECO:0000313" key="9">
    <source>
        <dbReference type="EMBL" id="ESO83215.1"/>
    </source>
</evidence>
<dbReference type="GO" id="GO:0019706">
    <property type="term" value="F:protein-cysteine S-palmitoyltransferase activity"/>
    <property type="evidence" value="ECO:0007669"/>
    <property type="project" value="UniProtKB-EC"/>
</dbReference>
<dbReference type="EMBL" id="KB203771">
    <property type="protein sequence ID" value="ESO83215.1"/>
    <property type="molecule type" value="Genomic_DNA"/>
</dbReference>
<keyword evidence="5 7" id="KW-0472">Membrane</keyword>
<feature type="domain" description="Palmitoyltransferase DHHC" evidence="8">
    <location>
        <begin position="2"/>
        <end position="139"/>
    </location>
</feature>
<comment type="subcellular location">
    <subcellularLocation>
        <location evidence="1">Membrane</location>
        <topology evidence="1">Multi-pass membrane protein</topology>
    </subcellularLocation>
</comment>
<dbReference type="OMA" id="LWNRIWE"/>
<keyword evidence="3 7" id="KW-0812">Transmembrane</keyword>
<dbReference type="GeneID" id="20233494"/>
<dbReference type="InterPro" id="IPR001594">
    <property type="entry name" value="Palmitoyltrfase_DHHC"/>
</dbReference>
<name>V3ZLE9_LOTGI</name>
<feature type="non-terminal residue" evidence="9">
    <location>
        <position position="1"/>
    </location>
</feature>
<proteinExistence type="inferred from homology"/>
<dbReference type="PANTHER" id="PTHR22883">
    <property type="entry name" value="ZINC FINGER DHHC DOMAIN CONTAINING PROTEIN"/>
    <property type="match status" value="1"/>
</dbReference>
<dbReference type="EC" id="2.3.1.225" evidence="7"/>
<dbReference type="RefSeq" id="XP_009066164.1">
    <property type="nucleotide sequence ID" value="XM_009067916.1"/>
</dbReference>
<reference evidence="9 10" key="1">
    <citation type="journal article" date="2013" name="Nature">
        <title>Insights into bilaterian evolution from three spiralian genomes.</title>
        <authorList>
            <person name="Simakov O."/>
            <person name="Marletaz F."/>
            <person name="Cho S.J."/>
            <person name="Edsinger-Gonzales E."/>
            <person name="Havlak P."/>
            <person name="Hellsten U."/>
            <person name="Kuo D.H."/>
            <person name="Larsson T."/>
            <person name="Lv J."/>
            <person name="Arendt D."/>
            <person name="Savage R."/>
            <person name="Osoegawa K."/>
            <person name="de Jong P."/>
            <person name="Grimwood J."/>
            <person name="Chapman J.A."/>
            <person name="Shapiro H."/>
            <person name="Aerts A."/>
            <person name="Otillar R.P."/>
            <person name="Terry A.Y."/>
            <person name="Boore J.L."/>
            <person name="Grigoriev I.V."/>
            <person name="Lindberg D.R."/>
            <person name="Seaver E.C."/>
            <person name="Weisblat D.A."/>
            <person name="Putnam N.H."/>
            <person name="Rokhsar D.S."/>
        </authorList>
    </citation>
    <scope>NUCLEOTIDE SEQUENCE [LARGE SCALE GENOMIC DNA]</scope>
</reference>
<dbReference type="AlphaFoldDB" id="V3ZLE9"/>
<evidence type="ECO:0000256" key="1">
    <source>
        <dbReference type="ARBA" id="ARBA00004141"/>
    </source>
</evidence>